<dbReference type="Pfam" id="PF03938">
    <property type="entry name" value="OmpH"/>
    <property type="match status" value="1"/>
</dbReference>
<dbReference type="RefSeq" id="WP_069961322.1">
    <property type="nucleotide sequence ID" value="NZ_CP016094.1"/>
</dbReference>
<evidence type="ECO:0000256" key="1">
    <source>
        <dbReference type="ARBA" id="ARBA00009091"/>
    </source>
</evidence>
<dbReference type="SMART" id="SM00935">
    <property type="entry name" value="OmpH"/>
    <property type="match status" value="1"/>
</dbReference>
<dbReference type="OrthoDB" id="197070at2"/>
<comment type="similarity">
    <text evidence="1">Belongs to the Skp family.</text>
</comment>
<feature type="chain" id="PRO_5009105088" evidence="4">
    <location>
        <begin position="22"/>
        <end position="192"/>
    </location>
</feature>
<evidence type="ECO:0000313" key="6">
    <source>
        <dbReference type="Proteomes" id="UP000095228"/>
    </source>
</evidence>
<dbReference type="Proteomes" id="UP000095228">
    <property type="component" value="Chromosome"/>
</dbReference>
<feature type="coiled-coil region" evidence="3">
    <location>
        <begin position="55"/>
        <end position="124"/>
    </location>
</feature>
<proteinExistence type="inferred from homology"/>
<dbReference type="GO" id="GO:0050821">
    <property type="term" value="P:protein stabilization"/>
    <property type="evidence" value="ECO:0007669"/>
    <property type="project" value="TreeGrafter"/>
</dbReference>
<dbReference type="InterPro" id="IPR005632">
    <property type="entry name" value="Chaperone_Skp"/>
</dbReference>
<dbReference type="InterPro" id="IPR024930">
    <property type="entry name" value="Skp_dom_sf"/>
</dbReference>
<dbReference type="STRING" id="1838286.Verru16b_01083"/>
<keyword evidence="2 4" id="KW-0732">Signal</keyword>
<dbReference type="KEGG" id="obg:Verru16b_01083"/>
<keyword evidence="6" id="KW-1185">Reference proteome</keyword>
<evidence type="ECO:0000256" key="4">
    <source>
        <dbReference type="SAM" id="SignalP"/>
    </source>
</evidence>
<dbReference type="EMBL" id="CP016094">
    <property type="protein sequence ID" value="AOS44022.1"/>
    <property type="molecule type" value="Genomic_DNA"/>
</dbReference>
<dbReference type="Gene3D" id="3.30.910.20">
    <property type="entry name" value="Skp domain"/>
    <property type="match status" value="1"/>
</dbReference>
<sequence length="192" mass="20590">MKFSRLLVSVLSLTLGFTSLAAQTTTAPAAAPALLPLSRVAWVNSNAFMAEEGGIKQLVRNMKELELEFSGTESELSLLNEKLRTLVGELQKLQGDAVANAVAIQDKQSQGLQLQRELQTKQQQAQAAFGQAQQTKQGPVFAAIGQALAAYAKDRQLSFIFDVAKLGDGVLAAQPELEVTQDFIATFNAANP</sequence>
<dbReference type="SUPFAM" id="SSF111384">
    <property type="entry name" value="OmpH-like"/>
    <property type="match status" value="1"/>
</dbReference>
<gene>
    <name evidence="5" type="ORF">Verru16b_01083</name>
</gene>
<dbReference type="GO" id="GO:0051082">
    <property type="term" value="F:unfolded protein binding"/>
    <property type="evidence" value="ECO:0007669"/>
    <property type="project" value="InterPro"/>
</dbReference>
<dbReference type="PANTHER" id="PTHR35089:SF1">
    <property type="entry name" value="CHAPERONE PROTEIN SKP"/>
    <property type="match status" value="1"/>
</dbReference>
<keyword evidence="3" id="KW-0175">Coiled coil</keyword>
<organism evidence="5 6">
    <name type="scientific">Lacunisphaera limnophila</name>
    <dbReference type="NCBI Taxonomy" id="1838286"/>
    <lineage>
        <taxon>Bacteria</taxon>
        <taxon>Pseudomonadati</taxon>
        <taxon>Verrucomicrobiota</taxon>
        <taxon>Opitutia</taxon>
        <taxon>Opitutales</taxon>
        <taxon>Opitutaceae</taxon>
        <taxon>Lacunisphaera</taxon>
    </lineage>
</organism>
<dbReference type="AlphaFoldDB" id="A0A1D8AT36"/>
<feature type="signal peptide" evidence="4">
    <location>
        <begin position="1"/>
        <end position="21"/>
    </location>
</feature>
<name>A0A1D8AT36_9BACT</name>
<protein>
    <submittedName>
        <fullName evidence="5">Outer membrane protein (OmpH-like)</fullName>
    </submittedName>
</protein>
<evidence type="ECO:0000313" key="5">
    <source>
        <dbReference type="EMBL" id="AOS44022.1"/>
    </source>
</evidence>
<reference evidence="5 6" key="1">
    <citation type="submission" date="2016-06" db="EMBL/GenBank/DDBJ databases">
        <title>Three novel species with peptidoglycan cell walls form the new genus Lacunisphaera gen. nov. in the family Opitutaceae of the verrucomicrobial subdivision 4.</title>
        <authorList>
            <person name="Rast P."/>
            <person name="Gloeckner I."/>
            <person name="Jogler M."/>
            <person name="Boedeker C."/>
            <person name="Jeske O."/>
            <person name="Wiegand S."/>
            <person name="Reinhardt R."/>
            <person name="Schumann P."/>
            <person name="Rohde M."/>
            <person name="Spring S."/>
            <person name="Gloeckner F.O."/>
            <person name="Jogler C."/>
        </authorList>
    </citation>
    <scope>NUCLEOTIDE SEQUENCE [LARGE SCALE GENOMIC DNA]</scope>
    <source>
        <strain evidence="5 6">IG16b</strain>
    </source>
</reference>
<evidence type="ECO:0000256" key="3">
    <source>
        <dbReference type="SAM" id="Coils"/>
    </source>
</evidence>
<accession>A0A1D8AT36</accession>
<evidence type="ECO:0000256" key="2">
    <source>
        <dbReference type="ARBA" id="ARBA00022729"/>
    </source>
</evidence>
<dbReference type="PANTHER" id="PTHR35089">
    <property type="entry name" value="CHAPERONE PROTEIN SKP"/>
    <property type="match status" value="1"/>
</dbReference>
<dbReference type="GO" id="GO:0005829">
    <property type="term" value="C:cytosol"/>
    <property type="evidence" value="ECO:0007669"/>
    <property type="project" value="TreeGrafter"/>
</dbReference>